<keyword evidence="3" id="KW-1185">Reference proteome</keyword>
<accession>A0A221MCA7</accession>
<reference evidence="2 3" key="1">
    <citation type="journal article" date="2003" name="Int. J. Syst. Evol. Microbiol.">
        <title>Virgibacillus carmonensis sp. nov., Virgibacillus necropolis sp. nov. and Virgibacillus picturae sp. nov., three novel species isolated from deteriorated mural paintings, transfer of the species of the genus salibacillus to Virgibacillus, as Virgibacillus marismortui comb. nov. and Virgibacillus salexigens comb. nov., and emended description of the genus Virgibacillus.</title>
        <authorList>
            <person name="Heyrman J."/>
            <person name="Logan N.A."/>
            <person name="Busse H.J."/>
            <person name="Balcaen A."/>
            <person name="Lebbe L."/>
            <person name="Rodriguez-Diaz M."/>
            <person name="Swings J."/>
            <person name="De Vos P."/>
        </authorList>
    </citation>
    <scope>NUCLEOTIDE SEQUENCE [LARGE SCALE GENOMIC DNA]</scope>
    <source>
        <strain evidence="2 3">LMG 19488</strain>
    </source>
</reference>
<organism evidence="2 3">
    <name type="scientific">Virgibacillus necropolis</name>
    <dbReference type="NCBI Taxonomy" id="163877"/>
    <lineage>
        <taxon>Bacteria</taxon>
        <taxon>Bacillati</taxon>
        <taxon>Bacillota</taxon>
        <taxon>Bacilli</taxon>
        <taxon>Bacillales</taxon>
        <taxon>Bacillaceae</taxon>
        <taxon>Virgibacillus</taxon>
    </lineage>
</organism>
<name>A0A221MCA7_9BACI</name>
<dbReference type="EMBL" id="CP022437">
    <property type="protein sequence ID" value="ASN05308.1"/>
    <property type="molecule type" value="Genomic_DNA"/>
</dbReference>
<dbReference type="Proteomes" id="UP000204391">
    <property type="component" value="Chromosome"/>
</dbReference>
<evidence type="ECO:0000256" key="1">
    <source>
        <dbReference type="SAM" id="MobiDB-lite"/>
    </source>
</evidence>
<feature type="compositionally biased region" description="Basic and acidic residues" evidence="1">
    <location>
        <begin position="51"/>
        <end position="63"/>
    </location>
</feature>
<protein>
    <submittedName>
        <fullName evidence="2">Uncharacterized protein</fullName>
    </submittedName>
</protein>
<dbReference type="AlphaFoldDB" id="A0A221MCA7"/>
<sequence length="63" mass="7406">MGHKKHQKLRSDRDLRTRKKMGNGWEARMLQELLDGEEPEEKEKSKKKKGNKESAKKLTNDSL</sequence>
<dbReference type="KEGG" id="vne:CFK40_09930"/>
<evidence type="ECO:0000313" key="2">
    <source>
        <dbReference type="EMBL" id="ASN05308.1"/>
    </source>
</evidence>
<gene>
    <name evidence="2" type="ORF">CFK40_09930</name>
</gene>
<proteinExistence type="predicted"/>
<evidence type="ECO:0000313" key="3">
    <source>
        <dbReference type="Proteomes" id="UP000204391"/>
    </source>
</evidence>
<feature type="region of interest" description="Disordered" evidence="1">
    <location>
        <begin position="1"/>
        <end position="63"/>
    </location>
</feature>